<dbReference type="SUPFAM" id="SSF52172">
    <property type="entry name" value="CheY-like"/>
    <property type="match status" value="1"/>
</dbReference>
<dbReference type="EMBL" id="CP100355">
    <property type="protein sequence ID" value="UTF53307.1"/>
    <property type="molecule type" value="Genomic_DNA"/>
</dbReference>
<evidence type="ECO:0000259" key="7">
    <source>
        <dbReference type="PROSITE" id="PS50110"/>
    </source>
</evidence>
<keyword evidence="4" id="KW-0804">Transcription</keyword>
<feature type="modified residue" description="4-aspartylphosphate" evidence="5">
    <location>
        <position position="109"/>
    </location>
</feature>
<feature type="compositionally biased region" description="Low complexity" evidence="6">
    <location>
        <begin position="64"/>
        <end position="73"/>
    </location>
</feature>
<sequence length="593" mass="64293">MSGDGPLEILLIEDNPGDARLIEEMLSGVEELNRRLGSDPSSGETPVVHHETRLEDGLAYLDSSDADATSSTDGNGSGATLPTGSASASGSESESASASATPINVVLLDLNLPDSAGLETLTAVLESDATAPVIVLTGLQDSDAGIEAISRGAQEYLVKDEVTSPMLVRTIAHAIKRHEQLIERERRREELEALNRLNRIGQEITRDAITTSSREALEQAVCDRLAADDAYRFVWIGDVTPGGPQVVPRAAAGVEDGYLDEITITDGDGEHSSGPTALALETEEIQVVRDIEHDSTYDPWRESARERSFRSSAAIPILHDKVRYGILNVYSSRPHAFTEYEQTLLGRLGDVIGHAIAALERKDALLSDAVLELEFRVEGAIGPLVEATARESAKVSIEQFIRSGDRILAYGSAEGIAHEELGSAIDRTDDLEEFRVLTPGRNEYDFELTKTGNIELFETVASRGGRVKSARIDDGTFRLVIELSQQSETARVIETVESICPGATYAAQRTADRSSPSIPSPGLLETKLTDRQYEALETAYLSGFFEWPRTSTGEEVAERLDISPATFTQHLRAAEQKFFDSVFSASEATRDGE</sequence>
<keyword evidence="5" id="KW-0597">Phosphoprotein</keyword>
<feature type="domain" description="Response regulatory" evidence="7">
    <location>
        <begin position="8"/>
        <end position="174"/>
    </location>
</feature>
<dbReference type="SMART" id="SM00448">
    <property type="entry name" value="REC"/>
    <property type="match status" value="1"/>
</dbReference>
<evidence type="ECO:0000256" key="2">
    <source>
        <dbReference type="ARBA" id="ARBA00022777"/>
    </source>
</evidence>
<dbReference type="SMART" id="SM00065">
    <property type="entry name" value="GAF"/>
    <property type="match status" value="1"/>
</dbReference>
<evidence type="ECO:0000256" key="4">
    <source>
        <dbReference type="ARBA" id="ARBA00023163"/>
    </source>
</evidence>
<dbReference type="GO" id="GO:0016301">
    <property type="term" value="F:kinase activity"/>
    <property type="evidence" value="ECO:0007669"/>
    <property type="project" value="UniProtKB-KW"/>
</dbReference>
<evidence type="ECO:0000256" key="1">
    <source>
        <dbReference type="ARBA" id="ARBA00022679"/>
    </source>
</evidence>
<feature type="region of interest" description="Disordered" evidence="6">
    <location>
        <begin position="64"/>
        <end position="98"/>
    </location>
</feature>
<dbReference type="Pfam" id="PF13185">
    <property type="entry name" value="GAF_2"/>
    <property type="match status" value="1"/>
</dbReference>
<gene>
    <name evidence="8" type="ORF">NGM29_16290</name>
</gene>
<reference evidence="8" key="1">
    <citation type="submission" date="2022-06" db="EMBL/GenBank/DDBJ databases">
        <title>Diverse halophilic archaea isolated from saline environments.</title>
        <authorList>
            <person name="Cui H.-L."/>
        </authorList>
    </citation>
    <scope>NUCLEOTIDE SEQUENCE</scope>
    <source>
        <strain evidence="8">WLHS1</strain>
    </source>
</reference>
<dbReference type="GeneID" id="73291638"/>
<dbReference type="Gene3D" id="3.30.450.40">
    <property type="match status" value="1"/>
</dbReference>
<dbReference type="InterPro" id="IPR007050">
    <property type="entry name" value="HTH_bacterioopsin"/>
</dbReference>
<name>A0A9E7SUX3_9EURY</name>
<dbReference type="Pfam" id="PF00072">
    <property type="entry name" value="Response_reg"/>
    <property type="match status" value="1"/>
</dbReference>
<dbReference type="InterPro" id="IPR011006">
    <property type="entry name" value="CheY-like_superfamily"/>
</dbReference>
<protein>
    <submittedName>
        <fullName evidence="8">Helix-turn-helix domain-containing protein</fullName>
    </submittedName>
</protein>
<keyword evidence="9" id="KW-1185">Reference proteome</keyword>
<dbReference type="InterPro" id="IPR003018">
    <property type="entry name" value="GAF"/>
</dbReference>
<evidence type="ECO:0000313" key="8">
    <source>
        <dbReference type="EMBL" id="UTF53307.1"/>
    </source>
</evidence>
<dbReference type="Pfam" id="PF15915">
    <property type="entry name" value="BAT"/>
    <property type="match status" value="1"/>
</dbReference>
<organism evidence="8 9">
    <name type="scientific">Natronosalvus rutilus</name>
    <dbReference type="NCBI Taxonomy" id="2953753"/>
    <lineage>
        <taxon>Archaea</taxon>
        <taxon>Methanobacteriati</taxon>
        <taxon>Methanobacteriota</taxon>
        <taxon>Stenosarchaea group</taxon>
        <taxon>Halobacteria</taxon>
        <taxon>Halobacteriales</taxon>
        <taxon>Natrialbaceae</taxon>
        <taxon>Natronosalvus</taxon>
    </lineage>
</organism>
<dbReference type="Gene3D" id="3.40.50.2300">
    <property type="match status" value="1"/>
</dbReference>
<feature type="compositionally biased region" description="Low complexity" evidence="6">
    <location>
        <begin position="84"/>
        <end position="98"/>
    </location>
</feature>
<dbReference type="PANTHER" id="PTHR34236:SF1">
    <property type="entry name" value="DIMETHYL SULFOXIDE REDUCTASE TRANSCRIPTIONAL ACTIVATOR"/>
    <property type="match status" value="1"/>
</dbReference>
<dbReference type="GO" id="GO:0000160">
    <property type="term" value="P:phosphorelay signal transduction system"/>
    <property type="evidence" value="ECO:0007669"/>
    <property type="project" value="InterPro"/>
</dbReference>
<dbReference type="SUPFAM" id="SSF55781">
    <property type="entry name" value="GAF domain-like"/>
    <property type="match status" value="1"/>
</dbReference>
<evidence type="ECO:0000256" key="3">
    <source>
        <dbReference type="ARBA" id="ARBA00023015"/>
    </source>
</evidence>
<accession>A0A9E7SUX3</accession>
<dbReference type="KEGG" id="sawl:NGM29_16290"/>
<keyword evidence="3" id="KW-0805">Transcription regulation</keyword>
<keyword evidence="2" id="KW-0418">Kinase</keyword>
<dbReference type="InterPro" id="IPR029016">
    <property type="entry name" value="GAF-like_dom_sf"/>
</dbReference>
<dbReference type="Pfam" id="PF04967">
    <property type="entry name" value="HTH_10"/>
    <property type="match status" value="1"/>
</dbReference>
<keyword evidence="1" id="KW-0808">Transferase</keyword>
<evidence type="ECO:0000256" key="6">
    <source>
        <dbReference type="SAM" id="MobiDB-lite"/>
    </source>
</evidence>
<proteinExistence type="predicted"/>
<dbReference type="PROSITE" id="PS50110">
    <property type="entry name" value="RESPONSE_REGULATORY"/>
    <property type="match status" value="1"/>
</dbReference>
<dbReference type="Proteomes" id="UP001056855">
    <property type="component" value="Chromosome"/>
</dbReference>
<dbReference type="PANTHER" id="PTHR34236">
    <property type="entry name" value="DIMETHYL SULFOXIDE REDUCTASE TRANSCRIPTIONAL ACTIVATOR"/>
    <property type="match status" value="1"/>
</dbReference>
<dbReference type="AlphaFoldDB" id="A0A9E7SUX3"/>
<dbReference type="InterPro" id="IPR031803">
    <property type="entry name" value="BAT_GAF/HTH-assoc"/>
</dbReference>
<dbReference type="InterPro" id="IPR001789">
    <property type="entry name" value="Sig_transdc_resp-reg_receiver"/>
</dbReference>
<evidence type="ECO:0000313" key="9">
    <source>
        <dbReference type="Proteomes" id="UP001056855"/>
    </source>
</evidence>
<dbReference type="RefSeq" id="WP_254157653.1">
    <property type="nucleotide sequence ID" value="NZ_CP100355.1"/>
</dbReference>
<evidence type="ECO:0000256" key="5">
    <source>
        <dbReference type="PROSITE-ProRule" id="PRU00169"/>
    </source>
</evidence>